<dbReference type="Gene3D" id="1.10.10.10">
    <property type="entry name" value="Winged helix-like DNA-binding domain superfamily/Winged helix DNA-binding domain"/>
    <property type="match status" value="1"/>
</dbReference>
<evidence type="ECO:0000259" key="5">
    <source>
        <dbReference type="Pfam" id="PF04542"/>
    </source>
</evidence>
<keyword evidence="3" id="KW-0731">Sigma factor</keyword>
<organism evidence="7 8">
    <name type="scientific">Ktedonosporobacter rubrisoli</name>
    <dbReference type="NCBI Taxonomy" id="2509675"/>
    <lineage>
        <taxon>Bacteria</taxon>
        <taxon>Bacillati</taxon>
        <taxon>Chloroflexota</taxon>
        <taxon>Ktedonobacteria</taxon>
        <taxon>Ktedonobacterales</taxon>
        <taxon>Ktedonosporobacteraceae</taxon>
        <taxon>Ktedonosporobacter</taxon>
    </lineage>
</organism>
<dbReference type="Pfam" id="PF04542">
    <property type="entry name" value="Sigma70_r2"/>
    <property type="match status" value="1"/>
</dbReference>
<dbReference type="Pfam" id="PF08281">
    <property type="entry name" value="Sigma70_r4_2"/>
    <property type="match status" value="1"/>
</dbReference>
<dbReference type="InterPro" id="IPR036388">
    <property type="entry name" value="WH-like_DNA-bd_sf"/>
</dbReference>
<dbReference type="InterPro" id="IPR007627">
    <property type="entry name" value="RNA_pol_sigma70_r2"/>
</dbReference>
<evidence type="ECO:0000256" key="3">
    <source>
        <dbReference type="ARBA" id="ARBA00023082"/>
    </source>
</evidence>
<dbReference type="NCBIfam" id="TIGR02937">
    <property type="entry name" value="sigma70-ECF"/>
    <property type="match status" value="1"/>
</dbReference>
<dbReference type="InterPro" id="IPR013325">
    <property type="entry name" value="RNA_pol_sigma_r2"/>
</dbReference>
<dbReference type="CDD" id="cd06171">
    <property type="entry name" value="Sigma70_r4"/>
    <property type="match status" value="1"/>
</dbReference>
<dbReference type="GO" id="GO:0006352">
    <property type="term" value="P:DNA-templated transcription initiation"/>
    <property type="evidence" value="ECO:0007669"/>
    <property type="project" value="InterPro"/>
</dbReference>
<dbReference type="AlphaFoldDB" id="A0A4V0YZQ1"/>
<proteinExistence type="inferred from homology"/>
<evidence type="ECO:0000259" key="6">
    <source>
        <dbReference type="Pfam" id="PF08281"/>
    </source>
</evidence>
<evidence type="ECO:0000256" key="2">
    <source>
        <dbReference type="ARBA" id="ARBA00023015"/>
    </source>
</evidence>
<name>A0A4V0YZQ1_KTERU</name>
<keyword evidence="2" id="KW-0805">Transcription regulation</keyword>
<dbReference type="InterPro" id="IPR039425">
    <property type="entry name" value="RNA_pol_sigma-70-like"/>
</dbReference>
<protein>
    <submittedName>
        <fullName evidence="7">Sigma-70 family RNA polymerase sigma factor</fullName>
    </submittedName>
</protein>
<dbReference type="KEGG" id="kbs:EPA93_32820"/>
<evidence type="ECO:0000256" key="1">
    <source>
        <dbReference type="ARBA" id="ARBA00010641"/>
    </source>
</evidence>
<dbReference type="PANTHER" id="PTHR43133:SF62">
    <property type="entry name" value="RNA POLYMERASE SIGMA FACTOR SIGZ"/>
    <property type="match status" value="1"/>
</dbReference>
<dbReference type="Gene3D" id="1.10.1740.10">
    <property type="match status" value="1"/>
</dbReference>
<dbReference type="EMBL" id="CP035758">
    <property type="protein sequence ID" value="QBD80501.1"/>
    <property type="molecule type" value="Genomic_DNA"/>
</dbReference>
<dbReference type="InterPro" id="IPR013324">
    <property type="entry name" value="RNA_pol_sigma_r3/r4-like"/>
</dbReference>
<sequence>MQLPRSGSIRDDTALAELYQRHVYTLLGSIRRCAPTPEDAEDILLEVFMAAFEHNALTGWSEGKQLAWLRKVAHNKCVDIYRASQRRPSLSLETITEALYDDEDLLPEQMALHAEERALLHAHLTRLPEQQQQILGLRFGHGLRSREIARKLNKSESTIRMTLSRTLNLLRRNYSTEEDSDA</sequence>
<reference evidence="7 8" key="1">
    <citation type="submission" date="2019-01" db="EMBL/GenBank/DDBJ databases">
        <title>Ktedonosporobacter rubrisoli SCAWS-G2.</title>
        <authorList>
            <person name="Huang Y."/>
            <person name="Yan B."/>
        </authorList>
    </citation>
    <scope>NUCLEOTIDE SEQUENCE [LARGE SCALE GENOMIC DNA]</scope>
    <source>
        <strain evidence="7 8">SCAWS-G2</strain>
    </source>
</reference>
<dbReference type="Proteomes" id="UP000290365">
    <property type="component" value="Chromosome"/>
</dbReference>
<feature type="domain" description="RNA polymerase sigma factor 70 region 4 type 2" evidence="6">
    <location>
        <begin position="120"/>
        <end position="167"/>
    </location>
</feature>
<feature type="domain" description="RNA polymerase sigma-70 region 2" evidence="5">
    <location>
        <begin position="18"/>
        <end position="87"/>
    </location>
</feature>
<dbReference type="RefSeq" id="WP_129891565.1">
    <property type="nucleotide sequence ID" value="NZ_CP035758.1"/>
</dbReference>
<dbReference type="PANTHER" id="PTHR43133">
    <property type="entry name" value="RNA POLYMERASE ECF-TYPE SIGMA FACTO"/>
    <property type="match status" value="1"/>
</dbReference>
<dbReference type="SUPFAM" id="SSF88659">
    <property type="entry name" value="Sigma3 and sigma4 domains of RNA polymerase sigma factors"/>
    <property type="match status" value="1"/>
</dbReference>
<keyword evidence="4" id="KW-0804">Transcription</keyword>
<dbReference type="InterPro" id="IPR013249">
    <property type="entry name" value="RNA_pol_sigma70_r4_t2"/>
</dbReference>
<dbReference type="GO" id="GO:0016987">
    <property type="term" value="F:sigma factor activity"/>
    <property type="evidence" value="ECO:0007669"/>
    <property type="project" value="UniProtKB-KW"/>
</dbReference>
<dbReference type="InterPro" id="IPR014284">
    <property type="entry name" value="RNA_pol_sigma-70_dom"/>
</dbReference>
<evidence type="ECO:0000313" key="7">
    <source>
        <dbReference type="EMBL" id="QBD80501.1"/>
    </source>
</evidence>
<accession>A0A4V0YZQ1</accession>
<dbReference type="SUPFAM" id="SSF88946">
    <property type="entry name" value="Sigma2 domain of RNA polymerase sigma factors"/>
    <property type="match status" value="1"/>
</dbReference>
<evidence type="ECO:0000256" key="4">
    <source>
        <dbReference type="ARBA" id="ARBA00023163"/>
    </source>
</evidence>
<gene>
    <name evidence="7" type="ORF">EPA93_32820</name>
</gene>
<dbReference type="OrthoDB" id="9784272at2"/>
<comment type="similarity">
    <text evidence="1">Belongs to the sigma-70 factor family. ECF subfamily.</text>
</comment>
<dbReference type="GO" id="GO:0003677">
    <property type="term" value="F:DNA binding"/>
    <property type="evidence" value="ECO:0007669"/>
    <property type="project" value="InterPro"/>
</dbReference>
<evidence type="ECO:0000313" key="8">
    <source>
        <dbReference type="Proteomes" id="UP000290365"/>
    </source>
</evidence>
<keyword evidence="8" id="KW-1185">Reference proteome</keyword>